<dbReference type="PROSITE" id="PS50048">
    <property type="entry name" value="ZN2_CY6_FUNGAL_2"/>
    <property type="match status" value="1"/>
</dbReference>
<name>A0ABR3DQY2_NEUIN</name>
<dbReference type="InterPro" id="IPR036864">
    <property type="entry name" value="Zn2-C6_fun-type_DNA-bd_sf"/>
</dbReference>
<evidence type="ECO:0000313" key="4">
    <source>
        <dbReference type="EMBL" id="KAL0475075.1"/>
    </source>
</evidence>
<reference evidence="4 5" key="1">
    <citation type="submission" date="2023-09" db="EMBL/GenBank/DDBJ databases">
        <title>Multi-omics analysis of a traditional fermented food reveals byproduct-associated fungal strains for waste-to-food upcycling.</title>
        <authorList>
            <consortium name="Lawrence Berkeley National Laboratory"/>
            <person name="Rekdal V.M."/>
            <person name="Villalobos-Escobedo J.M."/>
            <person name="Rodriguez-Valeron N."/>
            <person name="Garcia M.O."/>
            <person name="Vasquez D.P."/>
            <person name="Damayanti I."/>
            <person name="Sorensen P.M."/>
            <person name="Baidoo E.E."/>
            <person name="De Carvalho A.C."/>
            <person name="Riley R."/>
            <person name="Lipzen A."/>
            <person name="He G."/>
            <person name="Yan M."/>
            <person name="Haridas S."/>
            <person name="Daum C."/>
            <person name="Yoshinaga Y."/>
            <person name="Ng V."/>
            <person name="Grigoriev I.V."/>
            <person name="Munk R."/>
            <person name="Nuraida L."/>
            <person name="Wijaya C.H."/>
            <person name="Morales P.-C."/>
            <person name="Keasling J.D."/>
        </authorList>
    </citation>
    <scope>NUCLEOTIDE SEQUENCE [LARGE SCALE GENOMIC DNA]</scope>
    <source>
        <strain evidence="4 5">FGSC 2613</strain>
    </source>
</reference>
<dbReference type="InterPro" id="IPR053181">
    <property type="entry name" value="EcdB-like_regulator"/>
</dbReference>
<sequence>MVMEDDTSSGPSRKRLRTSHACDLCRSRKIRCDGNTPCAACIATDNDCTYGSEANSRGKSDLILEGVLRVEKYLHELNANIAASPHFVNRISSHPVLSSAVGSSVGRGSFSGGSLTDLRITPRPTLCPHPDELDNANSLENAVLESRHTSTTESILQWPHFDVFPSLRKDYTSIFHLEQSRPRIKTKKGDIYPYMTEEEVDSILDAFEHAVNFWYPTTSIDQLQNARALITNGNFEDNDELRVCLALLVMALGCVSKVTAGLMESTALPESERRRRATYRATGDMYFESALKKLYVAHMDVSSIATQCLFFVALYFAFLRRPLQTWEYISAAATKCLLLLSYSSQNSTSENQERIRRIFWSCYILESDYLAELSNLPLSGIARVESSVSLPGAGYSTHSNAQEEEQSSLYFLACISMRRLLNRVHQLLYARGTGASLDDKRFPGIVKELDHQLDEWRTVLPEAFAFEVQWPPVGAKHNITGVKTEHGGFLRQRYLTCRSVIYRPYLMWMLSSLSSGSSPVTRPNITASGSRGVQGPLASVPASSSAVGVNSTTAPSAMNIKLAEHEILANCKSCLDACLLHILNLRGFSQTLLVDTWICSLSMAGAMLVLLAACRISLLKDLIGPEILQAGSHLRELLVGWQKMQEDPSSPSVDQSVHIIKEAERFIRQVYKGGKDEEEGRIER</sequence>
<evidence type="ECO:0000256" key="2">
    <source>
        <dbReference type="ARBA" id="ARBA00023242"/>
    </source>
</evidence>
<dbReference type="InterPro" id="IPR001138">
    <property type="entry name" value="Zn2Cys6_DnaBD"/>
</dbReference>
<feature type="domain" description="Zn(2)-C6 fungal-type" evidence="3">
    <location>
        <begin position="21"/>
        <end position="50"/>
    </location>
</feature>
<dbReference type="SMART" id="SM00066">
    <property type="entry name" value="GAL4"/>
    <property type="match status" value="1"/>
</dbReference>
<keyword evidence="1" id="KW-0479">Metal-binding</keyword>
<dbReference type="Proteomes" id="UP001451303">
    <property type="component" value="Unassembled WGS sequence"/>
</dbReference>
<proteinExistence type="predicted"/>
<dbReference type="PANTHER" id="PTHR47785:SF1">
    <property type="entry name" value="TRANSCRIPTION FACTOR, PUTATIVE (AFU_ORTHOLOGUE AFUA_5G14530)-RELATED"/>
    <property type="match status" value="1"/>
</dbReference>
<keyword evidence="2" id="KW-0539">Nucleus</keyword>
<dbReference type="CDD" id="cd12148">
    <property type="entry name" value="fungal_TF_MHR"/>
    <property type="match status" value="1"/>
</dbReference>
<dbReference type="SUPFAM" id="SSF57701">
    <property type="entry name" value="Zn2/Cys6 DNA-binding domain"/>
    <property type="match status" value="1"/>
</dbReference>
<dbReference type="InterPro" id="IPR007219">
    <property type="entry name" value="XnlR_reg_dom"/>
</dbReference>
<organism evidence="4 5">
    <name type="scientific">Neurospora intermedia</name>
    <dbReference type="NCBI Taxonomy" id="5142"/>
    <lineage>
        <taxon>Eukaryota</taxon>
        <taxon>Fungi</taxon>
        <taxon>Dikarya</taxon>
        <taxon>Ascomycota</taxon>
        <taxon>Pezizomycotina</taxon>
        <taxon>Sordariomycetes</taxon>
        <taxon>Sordariomycetidae</taxon>
        <taxon>Sordariales</taxon>
        <taxon>Sordariaceae</taxon>
        <taxon>Neurospora</taxon>
    </lineage>
</organism>
<protein>
    <recommendedName>
        <fullName evidence="3">Zn(2)-C6 fungal-type domain-containing protein</fullName>
    </recommendedName>
</protein>
<dbReference type="CDD" id="cd00067">
    <property type="entry name" value="GAL4"/>
    <property type="match status" value="1"/>
</dbReference>
<accession>A0ABR3DQY2</accession>
<dbReference type="Pfam" id="PF00172">
    <property type="entry name" value="Zn_clus"/>
    <property type="match status" value="1"/>
</dbReference>
<evidence type="ECO:0000259" key="3">
    <source>
        <dbReference type="PROSITE" id="PS50048"/>
    </source>
</evidence>
<dbReference type="EMBL" id="JAVLET010000001">
    <property type="protein sequence ID" value="KAL0475075.1"/>
    <property type="molecule type" value="Genomic_DNA"/>
</dbReference>
<dbReference type="Pfam" id="PF04082">
    <property type="entry name" value="Fungal_trans"/>
    <property type="match status" value="1"/>
</dbReference>
<evidence type="ECO:0000256" key="1">
    <source>
        <dbReference type="ARBA" id="ARBA00022723"/>
    </source>
</evidence>
<dbReference type="Gene3D" id="4.10.240.10">
    <property type="entry name" value="Zn(2)-C6 fungal-type DNA-binding domain"/>
    <property type="match status" value="1"/>
</dbReference>
<dbReference type="PANTHER" id="PTHR47785">
    <property type="entry name" value="ZN(II)2CYS6 TRANSCRIPTION FACTOR (EUROFUNG)-RELATED-RELATED"/>
    <property type="match status" value="1"/>
</dbReference>
<gene>
    <name evidence="4" type="ORF">QR685DRAFT_434294</name>
</gene>
<evidence type="ECO:0000313" key="5">
    <source>
        <dbReference type="Proteomes" id="UP001451303"/>
    </source>
</evidence>
<keyword evidence="5" id="KW-1185">Reference proteome</keyword>
<comment type="caution">
    <text evidence="4">The sequence shown here is derived from an EMBL/GenBank/DDBJ whole genome shotgun (WGS) entry which is preliminary data.</text>
</comment>
<dbReference type="PROSITE" id="PS00463">
    <property type="entry name" value="ZN2_CY6_FUNGAL_1"/>
    <property type="match status" value="1"/>
</dbReference>